<name>A0A1Y1IXG0_KLENI</name>
<dbReference type="EMBL" id="DF238487">
    <property type="protein sequence ID" value="GAQ93447.1"/>
    <property type="molecule type" value="Genomic_DNA"/>
</dbReference>
<dbReference type="AlphaFoldDB" id="A0A1Y1IXG0"/>
<sequence length="219" mass="23601">TEDREAIELGSQLEGFPSPTLAPRSRARDRSPSPDESVQPKRSRFDQPQAADSSALGAELLYISAQRRLQQLQLIAKTWGSHCDDPDNICLGRSRDLSWMEDIQAEIADAEATVASTKWKADFAKAREVVQAKAAAVSSVSTVTLGAKFKPPKGKRPANRRGGKGKKGASRLSSGKRDVGQDGSRRTPLKRSSTTTSVVATAAISTSIRTVLRKSRGDV</sequence>
<evidence type="ECO:0000313" key="2">
    <source>
        <dbReference type="EMBL" id="GAQ93447.1"/>
    </source>
</evidence>
<feature type="compositionally biased region" description="Basic residues" evidence="1">
    <location>
        <begin position="150"/>
        <end position="169"/>
    </location>
</feature>
<keyword evidence="3" id="KW-1185">Reference proteome</keyword>
<evidence type="ECO:0000256" key="1">
    <source>
        <dbReference type="SAM" id="MobiDB-lite"/>
    </source>
</evidence>
<feature type="region of interest" description="Disordered" evidence="1">
    <location>
        <begin position="147"/>
        <end position="198"/>
    </location>
</feature>
<feature type="non-terminal residue" evidence="2">
    <location>
        <position position="1"/>
    </location>
</feature>
<accession>A0A1Y1IXG0</accession>
<organism evidence="2 3">
    <name type="scientific">Klebsormidium nitens</name>
    <name type="common">Green alga</name>
    <name type="synonym">Ulothrix nitens</name>
    <dbReference type="NCBI Taxonomy" id="105231"/>
    <lineage>
        <taxon>Eukaryota</taxon>
        <taxon>Viridiplantae</taxon>
        <taxon>Streptophyta</taxon>
        <taxon>Klebsormidiophyceae</taxon>
        <taxon>Klebsormidiales</taxon>
        <taxon>Klebsormidiaceae</taxon>
        <taxon>Klebsormidium</taxon>
    </lineage>
</organism>
<dbReference type="Proteomes" id="UP000054558">
    <property type="component" value="Unassembled WGS sequence"/>
</dbReference>
<gene>
    <name evidence="2" type="ORF">KFL_015380010</name>
</gene>
<feature type="compositionally biased region" description="Basic and acidic residues" evidence="1">
    <location>
        <begin position="175"/>
        <end position="185"/>
    </location>
</feature>
<evidence type="ECO:0000313" key="3">
    <source>
        <dbReference type="Proteomes" id="UP000054558"/>
    </source>
</evidence>
<feature type="region of interest" description="Disordered" evidence="1">
    <location>
        <begin position="1"/>
        <end position="51"/>
    </location>
</feature>
<proteinExistence type="predicted"/>
<protein>
    <submittedName>
        <fullName evidence="2">Uncharacterized protein</fullName>
    </submittedName>
</protein>
<reference evidence="2 3" key="1">
    <citation type="journal article" date="2014" name="Nat. Commun.">
        <title>Klebsormidium flaccidum genome reveals primary factors for plant terrestrial adaptation.</title>
        <authorList>
            <person name="Hori K."/>
            <person name="Maruyama F."/>
            <person name="Fujisawa T."/>
            <person name="Togashi T."/>
            <person name="Yamamoto N."/>
            <person name="Seo M."/>
            <person name="Sato S."/>
            <person name="Yamada T."/>
            <person name="Mori H."/>
            <person name="Tajima N."/>
            <person name="Moriyama T."/>
            <person name="Ikeuchi M."/>
            <person name="Watanabe M."/>
            <person name="Wada H."/>
            <person name="Kobayashi K."/>
            <person name="Saito M."/>
            <person name="Masuda T."/>
            <person name="Sasaki-Sekimoto Y."/>
            <person name="Mashiguchi K."/>
            <person name="Awai K."/>
            <person name="Shimojima M."/>
            <person name="Masuda S."/>
            <person name="Iwai M."/>
            <person name="Nobusawa T."/>
            <person name="Narise T."/>
            <person name="Kondo S."/>
            <person name="Saito H."/>
            <person name="Sato R."/>
            <person name="Murakawa M."/>
            <person name="Ihara Y."/>
            <person name="Oshima-Yamada Y."/>
            <person name="Ohtaka K."/>
            <person name="Satoh M."/>
            <person name="Sonobe K."/>
            <person name="Ishii M."/>
            <person name="Ohtani R."/>
            <person name="Kanamori-Sato M."/>
            <person name="Honoki R."/>
            <person name="Miyazaki D."/>
            <person name="Mochizuki H."/>
            <person name="Umetsu J."/>
            <person name="Higashi K."/>
            <person name="Shibata D."/>
            <person name="Kamiya Y."/>
            <person name="Sato N."/>
            <person name="Nakamura Y."/>
            <person name="Tabata S."/>
            <person name="Ida S."/>
            <person name="Kurokawa K."/>
            <person name="Ohta H."/>
        </authorList>
    </citation>
    <scope>NUCLEOTIDE SEQUENCE [LARGE SCALE GENOMIC DNA]</scope>
    <source>
        <strain evidence="2 3">NIES-2285</strain>
    </source>
</reference>